<dbReference type="Proteomes" id="UP000077266">
    <property type="component" value="Unassembled WGS sequence"/>
</dbReference>
<dbReference type="AlphaFoldDB" id="A0A165JY58"/>
<sequence length="542" mass="59803">MDIVVSSAAALGISLHQLFRRREPTIASALAIVAGADAALFAILERLELGLPASTLVYSLGGTTFATLLLSIAAYRLSPWHPLARYPGPLLHRLTKLRTVYASWRGNHFKEMAKIHDKYGPVVRMAPNAISIADVSAVAPVLGANGLPKDRYYRARQPPGNGPLITLNGAQHAHRRRLWNRGLGKSALTSHTQTAAAGWGRLRTQFDRAADAQTTVDMSLWLRFYGFDFMGGFAFGKEFGLVESGKDDVKAWQTINKFLIAHDIIGHLPWLGWRGAFIPSLLSALFKLRNFARKCVQDRLARPATTLDLWYYLSKEDADDNDGRLTVEKLAAEGSLALVAGADTSATAMISMIYFLLTNPDCLSKAREEVDAAVANGLAPWTNAECHPALPYLNACMDETLRLLPVVPTNGSRVVPIGSGGITIAGHFIPEDTEVFVAPYQLHHDPRYFSPHTSIFHPERWIEDDGKWNTQREAYIPFSAGPMQCVGKNLAKIEIIVVVSALLRYYDMKFAEGYDPAMFLEHVEEHIVADVPPLPVVLTKRL</sequence>
<comment type="cofactor">
    <cofactor evidence="1 8">
        <name>heme</name>
        <dbReference type="ChEBI" id="CHEBI:30413"/>
    </cofactor>
</comment>
<dbReference type="STRING" id="1314781.A0A165JY58"/>
<evidence type="ECO:0000256" key="1">
    <source>
        <dbReference type="ARBA" id="ARBA00001971"/>
    </source>
</evidence>
<evidence type="ECO:0000256" key="9">
    <source>
        <dbReference type="SAM" id="Phobius"/>
    </source>
</evidence>
<evidence type="ECO:0000313" key="10">
    <source>
        <dbReference type="EMBL" id="KZV95507.1"/>
    </source>
</evidence>
<dbReference type="InterPro" id="IPR001128">
    <property type="entry name" value="Cyt_P450"/>
</dbReference>
<dbReference type="GO" id="GO:0016705">
    <property type="term" value="F:oxidoreductase activity, acting on paired donors, with incorporation or reduction of molecular oxygen"/>
    <property type="evidence" value="ECO:0007669"/>
    <property type="project" value="InterPro"/>
</dbReference>
<evidence type="ECO:0000256" key="3">
    <source>
        <dbReference type="ARBA" id="ARBA00010617"/>
    </source>
</evidence>
<evidence type="ECO:0000256" key="7">
    <source>
        <dbReference type="ARBA" id="ARBA00023033"/>
    </source>
</evidence>
<evidence type="ECO:0000256" key="5">
    <source>
        <dbReference type="ARBA" id="ARBA00023002"/>
    </source>
</evidence>
<keyword evidence="9" id="KW-0812">Transmembrane</keyword>
<accession>A0A165JY58</accession>
<dbReference type="GO" id="GO:0004497">
    <property type="term" value="F:monooxygenase activity"/>
    <property type="evidence" value="ECO:0007669"/>
    <property type="project" value="UniProtKB-KW"/>
</dbReference>
<keyword evidence="6 8" id="KW-0408">Iron</keyword>
<dbReference type="GO" id="GO:0020037">
    <property type="term" value="F:heme binding"/>
    <property type="evidence" value="ECO:0007669"/>
    <property type="project" value="InterPro"/>
</dbReference>
<keyword evidence="7" id="KW-0503">Monooxygenase</keyword>
<dbReference type="CDD" id="cd11061">
    <property type="entry name" value="CYP67-like"/>
    <property type="match status" value="1"/>
</dbReference>
<feature type="transmembrane region" description="Helical" evidence="9">
    <location>
        <begin position="56"/>
        <end position="75"/>
    </location>
</feature>
<dbReference type="EMBL" id="KV425956">
    <property type="protein sequence ID" value="KZV95507.1"/>
    <property type="molecule type" value="Genomic_DNA"/>
</dbReference>
<evidence type="ECO:0000256" key="6">
    <source>
        <dbReference type="ARBA" id="ARBA00023004"/>
    </source>
</evidence>
<evidence type="ECO:0000256" key="8">
    <source>
        <dbReference type="PIRSR" id="PIRSR602401-1"/>
    </source>
</evidence>
<evidence type="ECO:0000256" key="2">
    <source>
        <dbReference type="ARBA" id="ARBA00005179"/>
    </source>
</evidence>
<keyword evidence="4 8" id="KW-0479">Metal-binding</keyword>
<protein>
    <submittedName>
        <fullName evidence="10">Cytochrome P450</fullName>
    </submittedName>
</protein>
<dbReference type="Pfam" id="PF00067">
    <property type="entry name" value="p450"/>
    <property type="match status" value="1"/>
</dbReference>
<dbReference type="PANTHER" id="PTHR24305:SF187">
    <property type="entry name" value="P450, PUTATIVE (EUROFUNG)-RELATED"/>
    <property type="match status" value="1"/>
</dbReference>
<feature type="transmembrane region" description="Helical" evidence="9">
    <location>
        <begin position="25"/>
        <end position="44"/>
    </location>
</feature>
<dbReference type="PRINTS" id="PR00463">
    <property type="entry name" value="EP450I"/>
</dbReference>
<reference evidence="10 11" key="1">
    <citation type="journal article" date="2016" name="Mol. Biol. Evol.">
        <title>Comparative Genomics of Early-Diverging Mushroom-Forming Fungi Provides Insights into the Origins of Lignocellulose Decay Capabilities.</title>
        <authorList>
            <person name="Nagy L.G."/>
            <person name="Riley R."/>
            <person name="Tritt A."/>
            <person name="Adam C."/>
            <person name="Daum C."/>
            <person name="Floudas D."/>
            <person name="Sun H."/>
            <person name="Yadav J.S."/>
            <person name="Pangilinan J."/>
            <person name="Larsson K.H."/>
            <person name="Matsuura K."/>
            <person name="Barry K."/>
            <person name="Labutti K."/>
            <person name="Kuo R."/>
            <person name="Ohm R.A."/>
            <person name="Bhattacharya S.S."/>
            <person name="Shirouzu T."/>
            <person name="Yoshinaga Y."/>
            <person name="Martin F.M."/>
            <person name="Grigoriev I.V."/>
            <person name="Hibbett D.S."/>
        </authorList>
    </citation>
    <scope>NUCLEOTIDE SEQUENCE [LARGE SCALE GENOMIC DNA]</scope>
    <source>
        <strain evidence="10 11">HHB12029</strain>
    </source>
</reference>
<keyword evidence="5" id="KW-0560">Oxidoreductase</keyword>
<keyword evidence="9" id="KW-0472">Membrane</keyword>
<organism evidence="10 11">
    <name type="scientific">Exidia glandulosa HHB12029</name>
    <dbReference type="NCBI Taxonomy" id="1314781"/>
    <lineage>
        <taxon>Eukaryota</taxon>
        <taxon>Fungi</taxon>
        <taxon>Dikarya</taxon>
        <taxon>Basidiomycota</taxon>
        <taxon>Agaricomycotina</taxon>
        <taxon>Agaricomycetes</taxon>
        <taxon>Auriculariales</taxon>
        <taxon>Exidiaceae</taxon>
        <taxon>Exidia</taxon>
    </lineage>
</organism>
<dbReference type="PANTHER" id="PTHR24305">
    <property type="entry name" value="CYTOCHROME P450"/>
    <property type="match status" value="1"/>
</dbReference>
<keyword evidence="9" id="KW-1133">Transmembrane helix</keyword>
<dbReference type="InterPro" id="IPR036396">
    <property type="entry name" value="Cyt_P450_sf"/>
</dbReference>
<feature type="binding site" description="axial binding residue" evidence="8">
    <location>
        <position position="485"/>
    </location>
    <ligand>
        <name>heme</name>
        <dbReference type="ChEBI" id="CHEBI:30413"/>
    </ligand>
    <ligandPart>
        <name>Fe</name>
        <dbReference type="ChEBI" id="CHEBI:18248"/>
    </ligandPart>
</feature>
<dbReference type="InParanoid" id="A0A165JY58"/>
<dbReference type="PRINTS" id="PR00385">
    <property type="entry name" value="P450"/>
</dbReference>
<dbReference type="InterPro" id="IPR002401">
    <property type="entry name" value="Cyt_P450_E_grp-I"/>
</dbReference>
<gene>
    <name evidence="10" type="ORF">EXIGLDRAFT_735222</name>
</gene>
<keyword evidence="8" id="KW-0349">Heme</keyword>
<dbReference type="SUPFAM" id="SSF48264">
    <property type="entry name" value="Cytochrome P450"/>
    <property type="match status" value="1"/>
</dbReference>
<dbReference type="GO" id="GO:0005506">
    <property type="term" value="F:iron ion binding"/>
    <property type="evidence" value="ECO:0007669"/>
    <property type="project" value="InterPro"/>
</dbReference>
<evidence type="ECO:0000313" key="11">
    <source>
        <dbReference type="Proteomes" id="UP000077266"/>
    </source>
</evidence>
<comment type="pathway">
    <text evidence="2">Secondary metabolite biosynthesis.</text>
</comment>
<dbReference type="Gene3D" id="1.10.630.10">
    <property type="entry name" value="Cytochrome P450"/>
    <property type="match status" value="1"/>
</dbReference>
<evidence type="ECO:0000256" key="4">
    <source>
        <dbReference type="ARBA" id="ARBA00022723"/>
    </source>
</evidence>
<dbReference type="InterPro" id="IPR050121">
    <property type="entry name" value="Cytochrome_P450_monoxygenase"/>
</dbReference>
<comment type="similarity">
    <text evidence="3">Belongs to the cytochrome P450 family.</text>
</comment>
<proteinExistence type="inferred from homology"/>
<keyword evidence="11" id="KW-1185">Reference proteome</keyword>
<name>A0A165JY58_EXIGL</name>
<dbReference type="OrthoDB" id="6692864at2759"/>